<keyword evidence="3" id="KW-1185">Reference proteome</keyword>
<feature type="region of interest" description="Disordered" evidence="1">
    <location>
        <begin position="118"/>
        <end position="139"/>
    </location>
</feature>
<dbReference type="Proteomes" id="UP000054820">
    <property type="component" value="Unassembled WGS sequence"/>
</dbReference>
<sequence length="139" mass="16255">MNEKKEANFCNFKVHPNGHKMSKEQQFCFKYKNDNSQDIVFMYRSFEKVFEEDVGTVDKPNLKIGKPPQSVNIESFIQFHFGGILAKKYIQQELSGEKKINEIVGTVQQSQIKQEIKTMKEKRTSPENDWDFLNKPPSC</sequence>
<organism evidence="2 3">
    <name type="scientific">Legionella steigerwaltii</name>
    <dbReference type="NCBI Taxonomy" id="460"/>
    <lineage>
        <taxon>Bacteria</taxon>
        <taxon>Pseudomonadati</taxon>
        <taxon>Pseudomonadota</taxon>
        <taxon>Gammaproteobacteria</taxon>
        <taxon>Legionellales</taxon>
        <taxon>Legionellaceae</taxon>
        <taxon>Legionella</taxon>
    </lineage>
</organism>
<gene>
    <name evidence="2" type="ORF">Lstg_2085</name>
</gene>
<evidence type="ECO:0000256" key="1">
    <source>
        <dbReference type="SAM" id="MobiDB-lite"/>
    </source>
</evidence>
<evidence type="ECO:0000313" key="3">
    <source>
        <dbReference type="Proteomes" id="UP000054820"/>
    </source>
</evidence>
<dbReference type="EMBL" id="LNYZ01000013">
    <property type="protein sequence ID" value="KTD77728.1"/>
    <property type="molecule type" value="Genomic_DNA"/>
</dbReference>
<proteinExistence type="predicted"/>
<accession>A0ABR5RZC3</accession>
<protein>
    <submittedName>
        <fullName evidence="2">Uncharacterized protein</fullName>
    </submittedName>
</protein>
<dbReference type="RefSeq" id="WP_058477619.1">
    <property type="nucleotide sequence ID" value="NZ_LNYZ01000013.1"/>
</dbReference>
<reference evidence="2 3" key="1">
    <citation type="submission" date="2015-11" db="EMBL/GenBank/DDBJ databases">
        <title>Genomic analysis of 38 Legionella species identifies large and diverse effector repertoires.</title>
        <authorList>
            <person name="Burstein D."/>
            <person name="Amaro F."/>
            <person name="Zusman T."/>
            <person name="Lifshitz Z."/>
            <person name="Cohen O."/>
            <person name="Gilbert J.A."/>
            <person name="Pupko T."/>
            <person name="Shuman H.A."/>
            <person name="Segal G."/>
        </authorList>
    </citation>
    <scope>NUCLEOTIDE SEQUENCE [LARGE SCALE GENOMIC DNA]</scope>
    <source>
        <strain evidence="2 3">SC-18-C9</strain>
    </source>
</reference>
<name>A0ABR5RZC3_9GAMM</name>
<evidence type="ECO:0000313" key="2">
    <source>
        <dbReference type="EMBL" id="KTD77728.1"/>
    </source>
</evidence>
<comment type="caution">
    <text evidence="2">The sequence shown here is derived from an EMBL/GenBank/DDBJ whole genome shotgun (WGS) entry which is preliminary data.</text>
</comment>